<protein>
    <recommendedName>
        <fullName evidence="10">Ig-like domain-containing protein</fullName>
    </recommendedName>
</protein>
<dbReference type="AlphaFoldDB" id="A0A3B4XQT0"/>
<dbReference type="GO" id="GO:0001786">
    <property type="term" value="F:phosphatidylserine binding"/>
    <property type="evidence" value="ECO:0007669"/>
    <property type="project" value="TreeGrafter"/>
</dbReference>
<dbReference type="PROSITE" id="PS50835">
    <property type="entry name" value="IG_LIKE"/>
    <property type="match status" value="1"/>
</dbReference>
<dbReference type="Ensembl" id="ENSSLDT00000018983.1">
    <property type="protein sequence ID" value="ENSSLDP00000018357.1"/>
    <property type="gene ID" value="ENSSLDG00000014450.1"/>
</dbReference>
<organism evidence="11 12">
    <name type="scientific">Seriola lalandi dorsalis</name>
    <dbReference type="NCBI Taxonomy" id="1841481"/>
    <lineage>
        <taxon>Eukaryota</taxon>
        <taxon>Metazoa</taxon>
        <taxon>Chordata</taxon>
        <taxon>Craniata</taxon>
        <taxon>Vertebrata</taxon>
        <taxon>Euteleostomi</taxon>
        <taxon>Actinopterygii</taxon>
        <taxon>Neopterygii</taxon>
        <taxon>Teleostei</taxon>
        <taxon>Neoteleostei</taxon>
        <taxon>Acanthomorphata</taxon>
        <taxon>Carangaria</taxon>
        <taxon>Carangiformes</taxon>
        <taxon>Carangidae</taxon>
        <taxon>Seriola</taxon>
    </lineage>
</organism>
<comment type="subcellular location">
    <subcellularLocation>
        <location evidence="1">Membrane</location>
        <topology evidence="1">Single-pass type I membrane protein</topology>
    </subcellularLocation>
</comment>
<dbReference type="GO" id="GO:0016020">
    <property type="term" value="C:membrane"/>
    <property type="evidence" value="ECO:0007669"/>
    <property type="project" value="UniProtKB-SubCell"/>
</dbReference>
<name>A0A3B4XQT0_SERLL</name>
<keyword evidence="5" id="KW-0472">Membrane</keyword>
<feature type="domain" description="Ig-like" evidence="10">
    <location>
        <begin position="37"/>
        <end position="138"/>
    </location>
</feature>
<keyword evidence="6" id="KW-1015">Disulfide bond</keyword>
<evidence type="ECO:0000256" key="7">
    <source>
        <dbReference type="ARBA" id="ARBA00023180"/>
    </source>
</evidence>
<dbReference type="GeneTree" id="ENSGT00940000161609"/>
<dbReference type="SMART" id="SM00409">
    <property type="entry name" value="IG"/>
    <property type="match status" value="1"/>
</dbReference>
<keyword evidence="2" id="KW-0812">Transmembrane</keyword>
<reference evidence="11" key="2">
    <citation type="submission" date="2025-09" db="UniProtKB">
        <authorList>
            <consortium name="Ensembl"/>
        </authorList>
    </citation>
    <scope>IDENTIFICATION</scope>
</reference>
<keyword evidence="4" id="KW-1133">Transmembrane helix</keyword>
<evidence type="ECO:0000256" key="8">
    <source>
        <dbReference type="ARBA" id="ARBA00023319"/>
    </source>
</evidence>
<dbReference type="GO" id="GO:0043277">
    <property type="term" value="P:apoptotic cell clearance"/>
    <property type="evidence" value="ECO:0007669"/>
    <property type="project" value="TreeGrafter"/>
</dbReference>
<keyword evidence="3" id="KW-0732">Signal</keyword>
<evidence type="ECO:0000256" key="1">
    <source>
        <dbReference type="ARBA" id="ARBA00004479"/>
    </source>
</evidence>
<evidence type="ECO:0000256" key="2">
    <source>
        <dbReference type="ARBA" id="ARBA00022692"/>
    </source>
</evidence>
<evidence type="ECO:0000313" key="11">
    <source>
        <dbReference type="Ensembl" id="ENSSLDP00000018357.1"/>
    </source>
</evidence>
<dbReference type="GO" id="GO:0060097">
    <property type="term" value="P:cytoskeletal rearrangement involved in phagocytosis, engulfment"/>
    <property type="evidence" value="ECO:0007669"/>
    <property type="project" value="TreeGrafter"/>
</dbReference>
<dbReference type="Proteomes" id="UP000261360">
    <property type="component" value="Unplaced"/>
</dbReference>
<dbReference type="PANTHER" id="PTHR46608">
    <property type="entry name" value="T-CELL IMMUNOGLOBULIN AND MUCIN DOMAIN-CONTAINING PROTEIN 4"/>
    <property type="match status" value="1"/>
</dbReference>
<accession>A0A3B4XQT0</accession>
<dbReference type="InterPro" id="IPR003599">
    <property type="entry name" value="Ig_sub"/>
</dbReference>
<dbReference type="PANTHER" id="PTHR46608:SF3">
    <property type="entry name" value="T-CELL IMMUNOGLOBULIN AND MUCIN DOMAIN-CONTAINING PROTEIN 4"/>
    <property type="match status" value="1"/>
</dbReference>
<dbReference type="SUPFAM" id="SSF48726">
    <property type="entry name" value="Immunoglobulin"/>
    <property type="match status" value="1"/>
</dbReference>
<dbReference type="STRING" id="1841481.ENSSLDP00000018357"/>
<dbReference type="FunFam" id="2.60.40.10:FF:000774">
    <property type="entry name" value="Hepatitis A virus cellular receptor 1"/>
    <property type="match status" value="1"/>
</dbReference>
<sequence length="145" mass="16013">MVHHKKNSRPNVDKTKSHFLPDFQKRFDQLLSSTVSPTSSGVIGFIGHNVTLPCRYDAQSHGVLSFCWGRGEVPRSKCSDTILSSEDGRYLLMGNLGRGDVSLTIRHVQESDSGIYGCRVEIPGWFNDQKHHLKLTVEAGGCQGG</sequence>
<dbReference type="InterPro" id="IPR013783">
    <property type="entry name" value="Ig-like_fold"/>
</dbReference>
<evidence type="ECO:0000259" key="10">
    <source>
        <dbReference type="PROSITE" id="PS50835"/>
    </source>
</evidence>
<keyword evidence="12" id="KW-1185">Reference proteome</keyword>
<comment type="similarity">
    <text evidence="9">Belongs to the immunoglobulin superfamily. TIM family.</text>
</comment>
<dbReference type="Gene3D" id="2.60.40.10">
    <property type="entry name" value="Immunoglobulins"/>
    <property type="match status" value="1"/>
</dbReference>
<keyword evidence="7" id="KW-0325">Glycoprotein</keyword>
<dbReference type="InterPro" id="IPR013106">
    <property type="entry name" value="Ig_V-set"/>
</dbReference>
<evidence type="ECO:0000256" key="3">
    <source>
        <dbReference type="ARBA" id="ARBA00022729"/>
    </source>
</evidence>
<reference evidence="11" key="1">
    <citation type="submission" date="2025-08" db="UniProtKB">
        <authorList>
            <consortium name="Ensembl"/>
        </authorList>
    </citation>
    <scope>IDENTIFICATION</scope>
</reference>
<keyword evidence="8" id="KW-0393">Immunoglobulin domain</keyword>
<evidence type="ECO:0000256" key="5">
    <source>
        <dbReference type="ARBA" id="ARBA00023136"/>
    </source>
</evidence>
<dbReference type="Pfam" id="PF07686">
    <property type="entry name" value="V-set"/>
    <property type="match status" value="1"/>
</dbReference>
<evidence type="ECO:0000256" key="9">
    <source>
        <dbReference type="ARBA" id="ARBA00038203"/>
    </source>
</evidence>
<evidence type="ECO:0000256" key="4">
    <source>
        <dbReference type="ARBA" id="ARBA00022989"/>
    </source>
</evidence>
<evidence type="ECO:0000256" key="6">
    <source>
        <dbReference type="ARBA" id="ARBA00023157"/>
    </source>
</evidence>
<dbReference type="InterPro" id="IPR007110">
    <property type="entry name" value="Ig-like_dom"/>
</dbReference>
<evidence type="ECO:0000313" key="12">
    <source>
        <dbReference type="Proteomes" id="UP000261360"/>
    </source>
</evidence>
<dbReference type="InterPro" id="IPR036179">
    <property type="entry name" value="Ig-like_dom_sf"/>
</dbReference>
<proteinExistence type="inferred from homology"/>